<reference evidence="2" key="1">
    <citation type="submission" date="2017-04" db="EMBL/GenBank/DDBJ databases">
        <title>Genome deletions in a multicellular cyanobacterial endosymbiont for morphological adaptation in marine diatoms.</title>
        <authorList>
            <person name="Wang Y."/>
            <person name="Gao H."/>
            <person name="Li R."/>
            <person name="Xu X."/>
        </authorList>
    </citation>
    <scope>NUCLEOTIDE SEQUENCE</scope>
    <source>
        <strain evidence="2">FACHB 800</strain>
    </source>
</reference>
<dbReference type="RefSeq" id="WP_190601659.1">
    <property type="nucleotide sequence ID" value="NZ_CP021056.1"/>
</dbReference>
<organism evidence="2 3">
    <name type="scientific">Richelia sinica FACHB-800</name>
    <dbReference type="NCBI Taxonomy" id="1357546"/>
    <lineage>
        <taxon>Bacteria</taxon>
        <taxon>Bacillati</taxon>
        <taxon>Cyanobacteriota</taxon>
        <taxon>Cyanophyceae</taxon>
        <taxon>Nostocales</taxon>
        <taxon>Nostocaceae</taxon>
        <taxon>Richelia</taxon>
    </lineage>
</organism>
<name>A0A975T5Z1_9NOST</name>
<proteinExistence type="predicted"/>
<keyword evidence="1" id="KW-0472">Membrane</keyword>
<dbReference type="KEGG" id="rsin:B6N60_01504"/>
<keyword evidence="3" id="KW-1185">Reference proteome</keyword>
<evidence type="ECO:0000256" key="1">
    <source>
        <dbReference type="SAM" id="Phobius"/>
    </source>
</evidence>
<dbReference type="Proteomes" id="UP000683511">
    <property type="component" value="Chromosome"/>
</dbReference>
<dbReference type="EMBL" id="CP021056">
    <property type="protein sequence ID" value="QXE22818.1"/>
    <property type="molecule type" value="Genomic_DNA"/>
</dbReference>
<dbReference type="AlphaFoldDB" id="A0A975T5Z1"/>
<gene>
    <name evidence="2" type="ORF">B6N60_01504</name>
</gene>
<evidence type="ECO:0000313" key="2">
    <source>
        <dbReference type="EMBL" id="QXE22818.1"/>
    </source>
</evidence>
<evidence type="ECO:0000313" key="3">
    <source>
        <dbReference type="Proteomes" id="UP000683511"/>
    </source>
</evidence>
<protein>
    <submittedName>
        <fullName evidence="2">Uncharacterized protein</fullName>
    </submittedName>
</protein>
<keyword evidence="1" id="KW-1133">Transmembrane helix</keyword>
<feature type="transmembrane region" description="Helical" evidence="1">
    <location>
        <begin position="12"/>
        <end position="32"/>
    </location>
</feature>
<sequence length="137" mass="15804">MNRFLDVIQRLILRQIFVLFLVGLTFFSFQVVNQGSAFLLATADTVKTPEGIYYKGTPDSRELRNNQGLDNVQKSLKDTADNLREKLNLDEDIPEATKEFLDSTQSKLKEGLEPLTKGQRGYYQENFPESRRLRDNI</sequence>
<accession>A0A975T5Z1</accession>
<keyword evidence="1" id="KW-0812">Transmembrane</keyword>